<evidence type="ECO:0000313" key="2">
    <source>
        <dbReference type="EMBL" id="MEH1545863.1"/>
    </source>
</evidence>
<dbReference type="AlphaFoldDB" id="A0AB35XJ58"/>
<dbReference type="Proteomes" id="UP001309299">
    <property type="component" value="Unassembled WGS sequence"/>
</dbReference>
<protein>
    <submittedName>
        <fullName evidence="2">Glycosyltransferase</fullName>
        <ecNumber evidence="2">2.4.-.-</ecNumber>
    </submittedName>
</protein>
<dbReference type="InterPro" id="IPR055259">
    <property type="entry name" value="YkvP/CgeB_Glyco_trans-like"/>
</dbReference>
<dbReference type="EMBL" id="JBAKUA010000002">
    <property type="protein sequence ID" value="MEH1545863.1"/>
    <property type="molecule type" value="Genomic_DNA"/>
</dbReference>
<sequence length="333" mass="37454">MMRLLVVTPSFHGYGDAIGDAFERTGYDVVVHRYDAAPRVEKAWNKLRYELPAKIRGTEGHLSAEVVTARAIERLRAVHPDLVLTVRGDVLGADYWGEVNRITKHSVTWLYDELRRMTLDIEMASTVSTIITYSRDDTTQLQAKGIDAHYVPTGFNLSTKPEGRWPKSDITFVGSSLPGRQKLFTSLVSAGLPLVAYGRDWSDHPVDRLRTWRLRSTGIPFHRDVSLGEAYGIMRDSAATLNVHGDQDGFTMRTFEACAVGGIQIVDRDDVSEFYEPGKEVLVQHSAEETIDLARQVLADRTRMIAMRRAAKARTLAEHTLDRRAAVIEELWS</sequence>
<evidence type="ECO:0000313" key="3">
    <source>
        <dbReference type="Proteomes" id="UP001309299"/>
    </source>
</evidence>
<comment type="caution">
    <text evidence="2">The sequence shown here is derived from an EMBL/GenBank/DDBJ whole genome shotgun (WGS) entry which is preliminary data.</text>
</comment>
<name>A0AB35XJ58_9ACTN</name>
<dbReference type="Pfam" id="PF13524">
    <property type="entry name" value="Glyco_trans_1_2"/>
    <property type="match status" value="1"/>
</dbReference>
<keyword evidence="2" id="KW-0328">Glycosyltransferase</keyword>
<feature type="domain" description="Spore protein YkvP/CgeB glycosyl transferase-like" evidence="1">
    <location>
        <begin position="183"/>
        <end position="329"/>
    </location>
</feature>
<reference evidence="2" key="1">
    <citation type="submission" date="2024-02" db="EMBL/GenBank/DDBJ databases">
        <title>Bacterial skin colonization with Propionibacterium avidum as a risk factor for Periprosthetic Joint Infections - a single-center prospective study.</title>
        <authorList>
            <person name="Achermann Y."/>
        </authorList>
    </citation>
    <scope>NUCLEOTIDE SEQUENCE</scope>
    <source>
        <strain evidence="2">PAVI-2017310195</strain>
    </source>
</reference>
<dbReference type="SUPFAM" id="SSF53756">
    <property type="entry name" value="UDP-Glycosyltransferase/glycogen phosphorylase"/>
    <property type="match status" value="1"/>
</dbReference>
<accession>A0AB35XJ58</accession>
<dbReference type="RefSeq" id="WP_334353169.1">
    <property type="nucleotide sequence ID" value="NZ_JBAKUA010000002.1"/>
</dbReference>
<dbReference type="GO" id="GO:0016757">
    <property type="term" value="F:glycosyltransferase activity"/>
    <property type="evidence" value="ECO:0007669"/>
    <property type="project" value="UniProtKB-KW"/>
</dbReference>
<evidence type="ECO:0000259" key="1">
    <source>
        <dbReference type="Pfam" id="PF13524"/>
    </source>
</evidence>
<proteinExistence type="predicted"/>
<keyword evidence="2" id="KW-0808">Transferase</keyword>
<dbReference type="EC" id="2.4.-.-" evidence="2"/>
<gene>
    <name evidence="2" type="ORF">V7F78_02285</name>
</gene>
<organism evidence="2 3">
    <name type="scientific">Cutibacterium avidum</name>
    <dbReference type="NCBI Taxonomy" id="33010"/>
    <lineage>
        <taxon>Bacteria</taxon>
        <taxon>Bacillati</taxon>
        <taxon>Actinomycetota</taxon>
        <taxon>Actinomycetes</taxon>
        <taxon>Propionibacteriales</taxon>
        <taxon>Propionibacteriaceae</taxon>
        <taxon>Cutibacterium</taxon>
    </lineage>
</organism>